<evidence type="ECO:0000313" key="6">
    <source>
        <dbReference type="Proteomes" id="UP000824109"/>
    </source>
</evidence>
<dbReference type="Gene3D" id="2.40.50.1020">
    <property type="entry name" value="LytTr DNA-binding domain"/>
    <property type="match status" value="1"/>
</dbReference>
<dbReference type="Pfam" id="PF04397">
    <property type="entry name" value="LytTR"/>
    <property type="match status" value="1"/>
</dbReference>
<dbReference type="InterPro" id="IPR007492">
    <property type="entry name" value="LytTR_DNA-bd_dom"/>
</dbReference>
<reference evidence="5" key="2">
    <citation type="journal article" date="2021" name="PeerJ">
        <title>Extensive microbial diversity within the chicken gut microbiome revealed by metagenomics and culture.</title>
        <authorList>
            <person name="Gilroy R."/>
            <person name="Ravi A."/>
            <person name="Getino M."/>
            <person name="Pursley I."/>
            <person name="Horton D.L."/>
            <person name="Alikhan N.F."/>
            <person name="Baker D."/>
            <person name="Gharbi K."/>
            <person name="Hall N."/>
            <person name="Watson M."/>
            <person name="Adriaenssens E.M."/>
            <person name="Foster-Nyarko E."/>
            <person name="Jarju S."/>
            <person name="Secka A."/>
            <person name="Antonio M."/>
            <person name="Oren A."/>
            <person name="Chaudhuri R.R."/>
            <person name="La Ragione R."/>
            <person name="Hildebrand F."/>
            <person name="Pallen M.J."/>
        </authorList>
    </citation>
    <scope>NUCLEOTIDE SEQUENCE</scope>
    <source>
        <strain evidence="5">USAMLcec3-3695</strain>
    </source>
</reference>
<dbReference type="SMART" id="SM00850">
    <property type="entry name" value="LytTR"/>
    <property type="match status" value="1"/>
</dbReference>
<dbReference type="SUPFAM" id="SSF52172">
    <property type="entry name" value="CheY-like"/>
    <property type="match status" value="1"/>
</dbReference>
<evidence type="ECO:0000259" key="4">
    <source>
        <dbReference type="PROSITE" id="PS50110"/>
    </source>
</evidence>
<evidence type="ECO:0000256" key="1">
    <source>
        <dbReference type="ARBA" id="ARBA00018672"/>
    </source>
</evidence>
<dbReference type="Pfam" id="PF00072">
    <property type="entry name" value="Response_reg"/>
    <property type="match status" value="1"/>
</dbReference>
<dbReference type="InterPro" id="IPR011006">
    <property type="entry name" value="CheY-like_superfamily"/>
</dbReference>
<name>A0A9D1SER0_9FIRM</name>
<comment type="function">
    <text evidence="2">May play the central regulatory role in sporulation. It may be an element of the effector pathway responsible for the activation of sporulation genes in response to nutritional stress. Spo0A may act in concert with spo0H (a sigma factor) to control the expression of some genes that are critical to the sporulation process.</text>
</comment>
<sequence>MLKIALCDDDVDQIDKIKEYILEYFKTDVNLTVFTNSQMLLDRVEWSGKELFDLYILDVIMPELSGIELGLQLRGMDVCAPIIYLTSSKDYAVESYSVHALHYLVKPVEKEKLFSAIKQAEILTARLKAHSITVNTSDGTVVINISDILYAELYERSVRYNLINETVVDSQKLRISFQKAVGELLERDNFIMLGSSFLINLHYIKKVGKKELILTNEKSLAIPKGARNDILNKWMDYWMEE</sequence>
<dbReference type="GO" id="GO:0003677">
    <property type="term" value="F:DNA binding"/>
    <property type="evidence" value="ECO:0007669"/>
    <property type="project" value="InterPro"/>
</dbReference>
<keyword evidence="3" id="KW-0597">Phosphoprotein</keyword>
<feature type="modified residue" description="4-aspartylphosphate" evidence="3">
    <location>
        <position position="58"/>
    </location>
</feature>
<dbReference type="EMBL" id="DVNB01000083">
    <property type="protein sequence ID" value="HIU57709.1"/>
    <property type="molecule type" value="Genomic_DNA"/>
</dbReference>
<gene>
    <name evidence="5" type="ORF">IAA61_07880</name>
</gene>
<evidence type="ECO:0000313" key="5">
    <source>
        <dbReference type="EMBL" id="HIU57709.1"/>
    </source>
</evidence>
<dbReference type="InterPro" id="IPR001789">
    <property type="entry name" value="Sig_transdc_resp-reg_receiver"/>
</dbReference>
<evidence type="ECO:0000256" key="2">
    <source>
        <dbReference type="ARBA" id="ARBA00024867"/>
    </source>
</evidence>
<dbReference type="InterPro" id="IPR046947">
    <property type="entry name" value="LytR-like"/>
</dbReference>
<accession>A0A9D1SER0</accession>
<protein>
    <recommendedName>
        <fullName evidence="1">Stage 0 sporulation protein A homolog</fullName>
    </recommendedName>
</protein>
<comment type="caution">
    <text evidence="5">The sequence shown here is derived from an EMBL/GenBank/DDBJ whole genome shotgun (WGS) entry which is preliminary data.</text>
</comment>
<organism evidence="5 6">
    <name type="scientific">Candidatus Ornithomonoglobus merdipullorum</name>
    <dbReference type="NCBI Taxonomy" id="2840895"/>
    <lineage>
        <taxon>Bacteria</taxon>
        <taxon>Bacillati</taxon>
        <taxon>Bacillota</taxon>
        <taxon>Clostridia</taxon>
        <taxon>Candidatus Ornithomonoglobus</taxon>
    </lineage>
</organism>
<dbReference type="PANTHER" id="PTHR37299">
    <property type="entry name" value="TRANSCRIPTIONAL REGULATOR-RELATED"/>
    <property type="match status" value="1"/>
</dbReference>
<evidence type="ECO:0000256" key="3">
    <source>
        <dbReference type="PROSITE-ProRule" id="PRU00169"/>
    </source>
</evidence>
<dbReference type="SMART" id="SM00448">
    <property type="entry name" value="REC"/>
    <property type="match status" value="1"/>
</dbReference>
<dbReference type="GO" id="GO:0000156">
    <property type="term" value="F:phosphorelay response regulator activity"/>
    <property type="evidence" value="ECO:0007669"/>
    <property type="project" value="InterPro"/>
</dbReference>
<dbReference type="Proteomes" id="UP000824109">
    <property type="component" value="Unassembled WGS sequence"/>
</dbReference>
<dbReference type="PANTHER" id="PTHR37299:SF1">
    <property type="entry name" value="STAGE 0 SPORULATION PROTEIN A HOMOLOG"/>
    <property type="match status" value="1"/>
</dbReference>
<dbReference type="PROSITE" id="PS50110">
    <property type="entry name" value="RESPONSE_REGULATORY"/>
    <property type="match status" value="1"/>
</dbReference>
<reference evidence="5" key="1">
    <citation type="submission" date="2020-10" db="EMBL/GenBank/DDBJ databases">
        <authorList>
            <person name="Gilroy R."/>
        </authorList>
    </citation>
    <scope>NUCLEOTIDE SEQUENCE</scope>
    <source>
        <strain evidence="5">USAMLcec3-3695</strain>
    </source>
</reference>
<dbReference type="AlphaFoldDB" id="A0A9D1SER0"/>
<proteinExistence type="predicted"/>
<feature type="domain" description="Response regulatory" evidence="4">
    <location>
        <begin position="3"/>
        <end position="121"/>
    </location>
</feature>
<dbReference type="Gene3D" id="3.40.50.2300">
    <property type="match status" value="1"/>
</dbReference>